<feature type="transmembrane region" description="Helical" evidence="1">
    <location>
        <begin position="274"/>
        <end position="293"/>
    </location>
</feature>
<evidence type="ECO:0000256" key="1">
    <source>
        <dbReference type="SAM" id="Phobius"/>
    </source>
</evidence>
<gene>
    <name evidence="2" type="ORF">AIOL_002000</name>
</gene>
<comment type="caution">
    <text evidence="2">The sequence shown here is derived from an EMBL/GenBank/DDBJ whole genome shotgun (WGS) entry which is preliminary data.</text>
</comment>
<evidence type="ECO:0000313" key="2">
    <source>
        <dbReference type="EMBL" id="KMW57042.1"/>
    </source>
</evidence>
<name>A0A0J9E2V8_9RHOB</name>
<reference evidence="2 3" key="1">
    <citation type="submission" date="2015-06" db="EMBL/GenBank/DDBJ databases">
        <title>Draft genome sequence of an Alphaproteobacteria species associated to the Mediterranean sponge Oscarella lobularis.</title>
        <authorList>
            <person name="Jourda C."/>
            <person name="Santini S."/>
            <person name="Claverie J.-M."/>
        </authorList>
    </citation>
    <scope>NUCLEOTIDE SEQUENCE [LARGE SCALE GENOMIC DNA]</scope>
    <source>
        <strain evidence="2">IGS</strain>
    </source>
</reference>
<dbReference type="EMBL" id="LFTY01000002">
    <property type="protein sequence ID" value="KMW57042.1"/>
    <property type="molecule type" value="Genomic_DNA"/>
</dbReference>
<feature type="transmembrane region" description="Helical" evidence="1">
    <location>
        <begin position="21"/>
        <end position="39"/>
    </location>
</feature>
<feature type="transmembrane region" description="Helical" evidence="1">
    <location>
        <begin position="163"/>
        <end position="179"/>
    </location>
</feature>
<feature type="transmembrane region" description="Helical" evidence="1">
    <location>
        <begin position="352"/>
        <end position="369"/>
    </location>
</feature>
<feature type="transmembrane region" description="Helical" evidence="1">
    <location>
        <begin position="300"/>
        <end position="319"/>
    </location>
</feature>
<organism evidence="2 3">
    <name type="scientific">Candidatus Rhodobacter oscarellae</name>
    <dbReference type="NCBI Taxonomy" id="1675527"/>
    <lineage>
        <taxon>Bacteria</taxon>
        <taxon>Pseudomonadati</taxon>
        <taxon>Pseudomonadota</taxon>
        <taxon>Alphaproteobacteria</taxon>
        <taxon>Rhodobacterales</taxon>
        <taxon>Rhodobacter group</taxon>
        <taxon>Rhodobacter</taxon>
    </lineage>
</organism>
<feature type="transmembrane region" description="Helical" evidence="1">
    <location>
        <begin position="115"/>
        <end position="132"/>
    </location>
</feature>
<feature type="transmembrane region" description="Helical" evidence="1">
    <location>
        <begin position="209"/>
        <end position="228"/>
    </location>
</feature>
<dbReference type="PATRIC" id="fig|1675527.3.peg.2105"/>
<protein>
    <recommendedName>
        <fullName evidence="4">Glycosyltransferase RgtA/B/C/D-like domain-containing protein</fullName>
    </recommendedName>
</protein>
<proteinExistence type="predicted"/>
<feature type="transmembrane region" description="Helical" evidence="1">
    <location>
        <begin position="375"/>
        <end position="395"/>
    </location>
</feature>
<dbReference type="STRING" id="1675527.AIOL_002000"/>
<feature type="transmembrane region" description="Helical" evidence="1">
    <location>
        <begin position="88"/>
        <end position="108"/>
    </location>
</feature>
<keyword evidence="1" id="KW-1133">Transmembrane helix</keyword>
<accession>A0A0J9E2V8</accession>
<evidence type="ECO:0000313" key="3">
    <source>
        <dbReference type="Proteomes" id="UP000037178"/>
    </source>
</evidence>
<keyword evidence="3" id="KW-1185">Reference proteome</keyword>
<evidence type="ECO:0008006" key="4">
    <source>
        <dbReference type="Google" id="ProtNLM"/>
    </source>
</evidence>
<dbReference type="OrthoDB" id="8478637at2"/>
<dbReference type="Proteomes" id="UP000037178">
    <property type="component" value="Unassembled WGS sequence"/>
</dbReference>
<keyword evidence="1" id="KW-0472">Membrane</keyword>
<sequence>MYSSVSLASRFVLGELLRHRFAVLWLGWAASCLISYRDISARLSQGRDVPYAIGDLLVNYHGGFTRRGLFGELAVWLSDGLGGAPLHWAWAMAAIASGLLTWLGIRVLRAFPNEVGYLPFILSPVCLLFVAYDSSAIFRKEMFGYLLLALVLNAALARSERAAAVWLAAALVFAAPVLLAHEAVIFMAPAYAMAGWLVARAWPQRRVWVLGWGVCLVIVALVVLAAIVTAPVPNVAEICAATRLRSCGGPFSALELTTWQGVEMVVRRRTELGLVYFGAFFALALAPLFGLRIGSAAPRLHLWVIGFAVLGVLPMFALGYDYGRWVQMTVLPLTLLAAVAVRLGVARLVSPWPPLAICLFVGTWSLSHAHAVFQFHAWMIWPALAVLSVSAWALGRFHTRK</sequence>
<dbReference type="AlphaFoldDB" id="A0A0J9E2V8"/>
<feature type="transmembrane region" description="Helical" evidence="1">
    <location>
        <begin position="138"/>
        <end position="156"/>
    </location>
</feature>
<keyword evidence="1" id="KW-0812">Transmembrane</keyword>